<dbReference type="Proteomes" id="UP001057520">
    <property type="component" value="Chromosome"/>
</dbReference>
<gene>
    <name evidence="1" type="ORF">MZV50_09055</name>
</gene>
<reference evidence="1 2" key="1">
    <citation type="submission" date="2022-04" db="EMBL/GenBank/DDBJ databases">
        <title>Genome sequence of soybean root-associated Caulobacter segnis RL271.</title>
        <authorList>
            <person name="Longley R."/>
            <person name="Bonito G."/>
            <person name="Trigodet F."/>
            <person name="Crosson S."/>
            <person name="Fiebig A."/>
        </authorList>
    </citation>
    <scope>NUCLEOTIDE SEQUENCE [LARGE SCALE GENOMIC DNA]</scope>
    <source>
        <strain evidence="1 2">RL271</strain>
    </source>
</reference>
<protein>
    <submittedName>
        <fullName evidence="1">Atu4866 domain-containing protein</fullName>
    </submittedName>
</protein>
<evidence type="ECO:0000313" key="1">
    <source>
        <dbReference type="EMBL" id="USQ97658.1"/>
    </source>
</evidence>
<dbReference type="Pfam" id="PF11512">
    <property type="entry name" value="Atu4866"/>
    <property type="match status" value="1"/>
</dbReference>
<evidence type="ECO:0000313" key="2">
    <source>
        <dbReference type="Proteomes" id="UP001057520"/>
    </source>
</evidence>
<keyword evidence="2" id="KW-1185">Reference proteome</keyword>
<dbReference type="Gene3D" id="2.40.128.290">
    <property type="entry name" value="Uncharacterised protein Atu4866, PF11512"/>
    <property type="match status" value="1"/>
</dbReference>
<organism evidence="1 2">
    <name type="scientific">Caulobacter segnis</name>
    <dbReference type="NCBI Taxonomy" id="88688"/>
    <lineage>
        <taxon>Bacteria</taxon>
        <taxon>Pseudomonadati</taxon>
        <taxon>Pseudomonadota</taxon>
        <taxon>Alphaproteobacteria</taxon>
        <taxon>Caulobacterales</taxon>
        <taxon>Caulobacteraceae</taxon>
        <taxon>Caulobacter</taxon>
    </lineage>
</organism>
<sequence length="93" mass="10054">MMMSAIVPHIPVAGVWTSPDGHISLELRADGRFIETRDDFADVFTGVYVLVGETLKLFEDHGAVVSGTLSDGRLSLGTVQRSAFHTEVEAPIL</sequence>
<accession>A0ABY4ZXV1</accession>
<name>A0ABY4ZXV1_9CAUL</name>
<dbReference type="EMBL" id="CP096040">
    <property type="protein sequence ID" value="USQ97658.1"/>
    <property type="molecule type" value="Genomic_DNA"/>
</dbReference>
<proteinExistence type="predicted"/>
<dbReference type="InterPro" id="IPR020955">
    <property type="entry name" value="Uncharacterised_Atu4866"/>
</dbReference>
<dbReference type="InterPro" id="IPR038646">
    <property type="entry name" value="Atu4866-like_sf"/>
</dbReference>